<dbReference type="KEGG" id="saga:M5M_14515"/>
<sequence>MNRLTKTLASALMLSLPLCAAAESILIKGADIYTASKTLPATDLLIADGRIEAMGKNLSLPADRVIDGKGKSVTAGLFNSYTQLGVVEVGAIEQTVDFHTERTDITAALKMADAFNPQSTLLPHNRAHGLTHAVIMPESGSGLFSGTVALAQLGNSPRIVQKNLGVAVDYTEYGISLAGNSRAAAIALLRQALTDARDFAANKKAALAGETREFSLSLMDLAALEPVIKGETLLFARVHRAVDIVQILDLAKEYQLKLMLVGVQEGWMVADKIAAQGVPVLMDPIDNLPTGYQSLGARLDNAALLHKAGVPLLFTGMSWHNTHNAYLVRQSAGNAVANGLDKTVAIAAMTANPARWFKAPVTGDLAKGGVADLVLWSGDPLEVTSEPVLVMAGGETASMVTRATMLRDRYFERLKPAK</sequence>
<dbReference type="RefSeq" id="WP_015048192.1">
    <property type="nucleotide sequence ID" value="NC_018868.3"/>
</dbReference>
<reference evidence="2 3" key="1">
    <citation type="journal article" date="2013" name="Genome Announc.">
        <title>Complete genome sequence of Simiduia agarivorans SA1(T), a marine bacterium able to degrade a variety of polysaccharides.</title>
        <authorList>
            <person name="Lin S.Y."/>
            <person name="Shieh W.Y."/>
            <person name="Chen J.S."/>
            <person name="Tang S.L."/>
        </authorList>
    </citation>
    <scope>NUCLEOTIDE SEQUENCE [LARGE SCALE GENOMIC DNA]</scope>
    <source>
        <strain evidence="3">DSM 21679 / JCM 13881 / BCRC 17597 / SA1</strain>
    </source>
</reference>
<proteinExistence type="predicted"/>
<feature type="signal peptide" evidence="1">
    <location>
        <begin position="1"/>
        <end position="22"/>
    </location>
</feature>
<dbReference type="AlphaFoldDB" id="K4KLJ3"/>
<dbReference type="PANTHER" id="PTHR43135:SF3">
    <property type="entry name" value="ALPHA-D-RIBOSE 1-METHYLPHOSPHONATE 5-TRIPHOSPHATE DIPHOSPHATASE"/>
    <property type="match status" value="1"/>
</dbReference>
<keyword evidence="1" id="KW-0732">Signal</keyword>
<dbReference type="OrthoDB" id="9802793at2"/>
<name>K4KLJ3_SIMAS</name>
<dbReference type="EMBL" id="CP003746">
    <property type="protein sequence ID" value="AFV00040.1"/>
    <property type="molecule type" value="Genomic_DNA"/>
</dbReference>
<feature type="chain" id="PRO_5003878248" evidence="1">
    <location>
        <begin position="23"/>
        <end position="418"/>
    </location>
</feature>
<evidence type="ECO:0000256" key="1">
    <source>
        <dbReference type="SAM" id="SignalP"/>
    </source>
</evidence>
<accession>K4KLJ3</accession>
<dbReference type="InterPro" id="IPR051781">
    <property type="entry name" value="Metallo-dep_Hydrolase"/>
</dbReference>
<dbReference type="HOGENOM" id="CLU_046987_1_0_6"/>
<gene>
    <name evidence="2" type="ordered locus">M5M_14515</name>
</gene>
<dbReference type="STRING" id="1117647.M5M_14515"/>
<keyword evidence="3" id="KW-1185">Reference proteome</keyword>
<dbReference type="SUPFAM" id="SSF51338">
    <property type="entry name" value="Composite domain of metallo-dependent hydrolases"/>
    <property type="match status" value="1"/>
</dbReference>
<protein>
    <submittedName>
        <fullName evidence="2">Imidazolonepropionase</fullName>
    </submittedName>
</protein>
<evidence type="ECO:0000313" key="3">
    <source>
        <dbReference type="Proteomes" id="UP000000466"/>
    </source>
</evidence>
<dbReference type="InterPro" id="IPR011059">
    <property type="entry name" value="Metal-dep_hydrolase_composite"/>
</dbReference>
<dbReference type="Gene3D" id="3.20.20.140">
    <property type="entry name" value="Metal-dependent hydrolases"/>
    <property type="match status" value="1"/>
</dbReference>
<evidence type="ECO:0000313" key="2">
    <source>
        <dbReference type="EMBL" id="AFV00040.1"/>
    </source>
</evidence>
<dbReference type="eggNOG" id="COG1228">
    <property type="taxonomic scope" value="Bacteria"/>
</dbReference>
<dbReference type="PANTHER" id="PTHR43135">
    <property type="entry name" value="ALPHA-D-RIBOSE 1-METHYLPHOSPHONATE 5-TRIPHOSPHATE DIPHOSPHATASE"/>
    <property type="match status" value="1"/>
</dbReference>
<dbReference type="GO" id="GO:0016810">
    <property type="term" value="F:hydrolase activity, acting on carbon-nitrogen (but not peptide) bonds"/>
    <property type="evidence" value="ECO:0007669"/>
    <property type="project" value="InterPro"/>
</dbReference>
<dbReference type="Proteomes" id="UP000000466">
    <property type="component" value="Chromosome"/>
</dbReference>
<dbReference type="SUPFAM" id="SSF51556">
    <property type="entry name" value="Metallo-dependent hydrolases"/>
    <property type="match status" value="1"/>
</dbReference>
<dbReference type="InterPro" id="IPR032466">
    <property type="entry name" value="Metal_Hydrolase"/>
</dbReference>
<organism evidence="2 3">
    <name type="scientific">Simiduia agarivorans (strain DSM 21679 / JCM 13881 / BCRC 17597 / SA1)</name>
    <dbReference type="NCBI Taxonomy" id="1117647"/>
    <lineage>
        <taxon>Bacteria</taxon>
        <taxon>Pseudomonadati</taxon>
        <taxon>Pseudomonadota</taxon>
        <taxon>Gammaproteobacteria</taxon>
        <taxon>Cellvibrionales</taxon>
        <taxon>Cellvibrionaceae</taxon>
        <taxon>Simiduia</taxon>
    </lineage>
</organism>